<sequence length="295" mass="29605">MSTGSQDFDRAAAEHLLDGAADGPHADPLARLLASAAAPAQDSELAGEEAAVAAFRAASSASAAAPHGAAAPHRATASHRAGRGRPRLAGAFTAKIAAAVLVTVVGGGVAVAAGTGTLPLGPAGKDTSSSRRPLSSPTAPTPVPPRPGGTTNPSKGTAADPKLVEQCRDYAGLDNNDKAKALRSRRFHDLAEAAGSKGQVAGYCSRLLRPTPQGSNGASTPRSPAQSSRPPVDTRPTGRDDNNGNKKPKSTPSPGFGEKPDGVSPHRPTGRPSGSHRPGPRPDKPGWPGHGPDAP</sequence>
<gene>
    <name evidence="2" type="ORF">GCM10022214_23770</name>
</gene>
<dbReference type="RefSeq" id="WP_344945188.1">
    <property type="nucleotide sequence ID" value="NZ_BAAAZG010000014.1"/>
</dbReference>
<evidence type="ECO:0000313" key="2">
    <source>
        <dbReference type="EMBL" id="GAA4068201.1"/>
    </source>
</evidence>
<proteinExistence type="predicted"/>
<feature type="region of interest" description="Disordered" evidence="1">
    <location>
        <begin position="115"/>
        <end position="161"/>
    </location>
</feature>
<comment type="caution">
    <text evidence="2">The sequence shown here is derived from an EMBL/GenBank/DDBJ whole genome shotgun (WGS) entry which is preliminary data.</text>
</comment>
<organism evidence="2 3">
    <name type="scientific">Actinomadura miaoliensis</name>
    <dbReference type="NCBI Taxonomy" id="430685"/>
    <lineage>
        <taxon>Bacteria</taxon>
        <taxon>Bacillati</taxon>
        <taxon>Actinomycetota</taxon>
        <taxon>Actinomycetes</taxon>
        <taxon>Streptosporangiales</taxon>
        <taxon>Thermomonosporaceae</taxon>
        <taxon>Actinomadura</taxon>
    </lineage>
</organism>
<dbReference type="EMBL" id="BAAAZG010000014">
    <property type="protein sequence ID" value="GAA4068201.1"/>
    <property type="molecule type" value="Genomic_DNA"/>
</dbReference>
<evidence type="ECO:0000313" key="3">
    <source>
        <dbReference type="Proteomes" id="UP001500683"/>
    </source>
</evidence>
<feature type="region of interest" description="Disordered" evidence="1">
    <location>
        <begin position="1"/>
        <end position="24"/>
    </location>
</feature>
<feature type="compositionally biased region" description="Basic and acidic residues" evidence="1">
    <location>
        <begin position="7"/>
        <end position="17"/>
    </location>
</feature>
<reference evidence="3" key="1">
    <citation type="journal article" date="2019" name="Int. J. Syst. Evol. Microbiol.">
        <title>The Global Catalogue of Microorganisms (GCM) 10K type strain sequencing project: providing services to taxonomists for standard genome sequencing and annotation.</title>
        <authorList>
            <consortium name="The Broad Institute Genomics Platform"/>
            <consortium name="The Broad Institute Genome Sequencing Center for Infectious Disease"/>
            <person name="Wu L."/>
            <person name="Ma J."/>
        </authorList>
    </citation>
    <scope>NUCLEOTIDE SEQUENCE [LARGE SCALE GENOMIC DNA]</scope>
    <source>
        <strain evidence="3">JCM 16702</strain>
    </source>
</reference>
<name>A0ABP7VIT9_9ACTN</name>
<evidence type="ECO:0000256" key="1">
    <source>
        <dbReference type="SAM" id="MobiDB-lite"/>
    </source>
</evidence>
<feature type="region of interest" description="Disordered" evidence="1">
    <location>
        <begin position="194"/>
        <end position="295"/>
    </location>
</feature>
<feature type="compositionally biased region" description="Polar residues" evidence="1">
    <location>
        <begin position="212"/>
        <end position="229"/>
    </location>
</feature>
<dbReference type="Proteomes" id="UP001500683">
    <property type="component" value="Unassembled WGS sequence"/>
</dbReference>
<protein>
    <submittedName>
        <fullName evidence="2">Uncharacterized protein</fullName>
    </submittedName>
</protein>
<accession>A0ABP7VIT9</accession>
<keyword evidence="3" id="KW-1185">Reference proteome</keyword>